<organism evidence="16 17">
    <name type="scientific">Amblyomma americanum</name>
    <name type="common">Lone star tick</name>
    <dbReference type="NCBI Taxonomy" id="6943"/>
    <lineage>
        <taxon>Eukaryota</taxon>
        <taxon>Metazoa</taxon>
        <taxon>Ecdysozoa</taxon>
        <taxon>Arthropoda</taxon>
        <taxon>Chelicerata</taxon>
        <taxon>Arachnida</taxon>
        <taxon>Acari</taxon>
        <taxon>Parasitiformes</taxon>
        <taxon>Ixodida</taxon>
        <taxon>Ixodoidea</taxon>
        <taxon>Ixodidae</taxon>
        <taxon>Amblyomminae</taxon>
        <taxon>Amblyomma</taxon>
    </lineage>
</organism>
<dbReference type="SUPFAM" id="SSF52540">
    <property type="entry name" value="P-loop containing nucleoside triphosphate hydrolases"/>
    <property type="match status" value="1"/>
</dbReference>
<dbReference type="InterPro" id="IPR002999">
    <property type="entry name" value="Tudor"/>
</dbReference>
<evidence type="ECO:0000256" key="11">
    <source>
        <dbReference type="ARBA" id="ARBA00023254"/>
    </source>
</evidence>
<keyword evidence="3" id="KW-0677">Repeat</keyword>
<dbReference type="EMBL" id="JARKHS020000919">
    <property type="protein sequence ID" value="KAK8788339.1"/>
    <property type="molecule type" value="Genomic_DNA"/>
</dbReference>
<keyword evidence="11" id="KW-0469">Meiosis</keyword>
<evidence type="ECO:0000256" key="12">
    <source>
        <dbReference type="ARBA" id="ARBA00047984"/>
    </source>
</evidence>
<evidence type="ECO:0000256" key="3">
    <source>
        <dbReference type="ARBA" id="ARBA00022737"/>
    </source>
</evidence>
<dbReference type="GO" id="GO:0031047">
    <property type="term" value="P:regulatory ncRNA-mediated gene silencing"/>
    <property type="evidence" value="ECO:0007669"/>
    <property type="project" value="UniProtKB-KW"/>
</dbReference>
<evidence type="ECO:0000256" key="2">
    <source>
        <dbReference type="ARBA" id="ARBA00022473"/>
    </source>
</evidence>
<evidence type="ECO:0000256" key="13">
    <source>
        <dbReference type="SAM" id="MobiDB-lite"/>
    </source>
</evidence>
<dbReference type="GO" id="GO:0005524">
    <property type="term" value="F:ATP binding"/>
    <property type="evidence" value="ECO:0007669"/>
    <property type="project" value="UniProtKB-KW"/>
</dbReference>
<evidence type="ECO:0000256" key="9">
    <source>
        <dbReference type="ARBA" id="ARBA00022871"/>
    </source>
</evidence>
<feature type="compositionally biased region" description="Basic and acidic residues" evidence="13">
    <location>
        <begin position="352"/>
        <end position="365"/>
    </location>
</feature>
<dbReference type="GO" id="GO:0016787">
    <property type="term" value="F:hydrolase activity"/>
    <property type="evidence" value="ECO:0007669"/>
    <property type="project" value="UniProtKB-KW"/>
</dbReference>
<feature type="region of interest" description="Disordered" evidence="13">
    <location>
        <begin position="326"/>
        <end position="365"/>
    </location>
</feature>
<comment type="catalytic activity">
    <reaction evidence="12">
        <text>ATP + H2O = ADP + phosphate + H(+)</text>
        <dbReference type="Rhea" id="RHEA:13065"/>
        <dbReference type="ChEBI" id="CHEBI:15377"/>
        <dbReference type="ChEBI" id="CHEBI:15378"/>
        <dbReference type="ChEBI" id="CHEBI:30616"/>
        <dbReference type="ChEBI" id="CHEBI:43474"/>
        <dbReference type="ChEBI" id="CHEBI:456216"/>
        <dbReference type="EC" id="3.6.4.13"/>
    </reaction>
</comment>
<evidence type="ECO:0000256" key="7">
    <source>
        <dbReference type="ARBA" id="ARBA00022806"/>
    </source>
</evidence>
<dbReference type="AlphaFoldDB" id="A0AAQ4FM60"/>
<dbReference type="InterPro" id="IPR011545">
    <property type="entry name" value="DEAD/DEAH_box_helicase_dom"/>
</dbReference>
<evidence type="ECO:0000256" key="6">
    <source>
        <dbReference type="ARBA" id="ARBA00022801"/>
    </source>
</evidence>
<feature type="domain" description="Tudor" evidence="15">
    <location>
        <begin position="195"/>
        <end position="289"/>
    </location>
</feature>
<feature type="domain" description="DEAD/DEAH-box helicase" evidence="14">
    <location>
        <begin position="13"/>
        <end position="100"/>
    </location>
</feature>
<evidence type="ECO:0000256" key="10">
    <source>
        <dbReference type="ARBA" id="ARBA00023158"/>
    </source>
</evidence>
<dbReference type="Proteomes" id="UP001321473">
    <property type="component" value="Unassembled WGS sequence"/>
</dbReference>
<evidence type="ECO:0000313" key="17">
    <source>
        <dbReference type="Proteomes" id="UP001321473"/>
    </source>
</evidence>
<keyword evidence="8" id="KW-0067">ATP-binding</keyword>
<name>A0AAQ4FM60_AMBAM</name>
<dbReference type="Pfam" id="PF00567">
    <property type="entry name" value="TUDOR"/>
    <property type="match status" value="1"/>
</dbReference>
<evidence type="ECO:0000256" key="1">
    <source>
        <dbReference type="ARBA" id="ARBA00012552"/>
    </source>
</evidence>
<dbReference type="GO" id="GO:0003724">
    <property type="term" value="F:RNA helicase activity"/>
    <property type="evidence" value="ECO:0007669"/>
    <property type="project" value="UniProtKB-EC"/>
</dbReference>
<dbReference type="Gene3D" id="2.30.30.140">
    <property type="match status" value="1"/>
</dbReference>
<dbReference type="GO" id="GO:0003676">
    <property type="term" value="F:nucleic acid binding"/>
    <property type="evidence" value="ECO:0007669"/>
    <property type="project" value="InterPro"/>
</dbReference>
<sequence length="529" mass="58546">RLWSLGFRCPSCIQSVVWPTVTFGRNVVAVAPPHSGKTLAYLIPLMSQVQTDSAYEELCDDVGPLVLVLTSTWKGAQRIYEQVKLLSPKTKGPTCCTLYAAGSECGKERVSTDAKLALCPNLKAFGHCEGQKHCSFRHQILPQVDHSPLWHDLPSVGTVRIKIIKVMSASHFYARILQHWEPGLADGDKVEVRNLEETVLNLGSYLTQPGNCKRLEEKAVPMPGQVFALQCTADHFQRVLVTSVAPGDRAPARVTVTHMDFGGQSTVAANKLIPLPPKLSQVRPQAVEVYCCGIKPPDGDVSWSFQADFRVHSLFFKKELVGKLQSSKREMESGPEPTTLQQDPACLSQAEETEKCEEPERQMQKVSEGKELLQEHRQSRMKKQSTKTKLQAALKSSMPLLDSQFKTASRRKQPEEARCRCGSEKSVDDMTSATCLFAIALPMVLRAVFAITEDTCDAGGGTMVSHFLHGPDAAKLMESMRKFYCLVYYSKNSTLGTEMPCLCARASLIEAPGEHAKYSYQFSTNKSNL</sequence>
<dbReference type="EC" id="3.6.4.13" evidence="1"/>
<evidence type="ECO:0000256" key="4">
    <source>
        <dbReference type="ARBA" id="ARBA00022741"/>
    </source>
</evidence>
<gene>
    <name evidence="16" type="ORF">V5799_021885</name>
</gene>
<comment type="caution">
    <text evidence="16">The sequence shown here is derived from an EMBL/GenBank/DDBJ whole genome shotgun (WGS) entry which is preliminary data.</text>
</comment>
<keyword evidence="10" id="KW-0943">RNA-mediated gene silencing</keyword>
<keyword evidence="2" id="KW-0217">Developmental protein</keyword>
<dbReference type="SUPFAM" id="SSF63748">
    <property type="entry name" value="Tudor/PWWP/MBT"/>
    <property type="match status" value="1"/>
</dbReference>
<keyword evidence="7" id="KW-0347">Helicase</keyword>
<dbReference type="GO" id="GO:0042078">
    <property type="term" value="P:germ-line stem cell division"/>
    <property type="evidence" value="ECO:0007669"/>
    <property type="project" value="TreeGrafter"/>
</dbReference>
<evidence type="ECO:0000256" key="8">
    <source>
        <dbReference type="ARBA" id="ARBA00022840"/>
    </source>
</evidence>
<keyword evidence="17" id="KW-1185">Reference proteome</keyword>
<dbReference type="PANTHER" id="PTHR22655">
    <property type="entry name" value="ATP-DEPENDENT RNA HELICASE TDRD12-RELATED"/>
    <property type="match status" value="1"/>
</dbReference>
<feature type="non-terminal residue" evidence="16">
    <location>
        <position position="1"/>
    </location>
</feature>
<evidence type="ECO:0000259" key="15">
    <source>
        <dbReference type="Pfam" id="PF00567"/>
    </source>
</evidence>
<dbReference type="InterPro" id="IPR027417">
    <property type="entry name" value="P-loop_NTPase"/>
</dbReference>
<evidence type="ECO:0000313" key="16">
    <source>
        <dbReference type="EMBL" id="KAK8788339.1"/>
    </source>
</evidence>
<dbReference type="PANTHER" id="PTHR22655:SF2">
    <property type="entry name" value="ATP-DEPENDENT RNA HELICASE TDRD12-RELATED"/>
    <property type="match status" value="1"/>
</dbReference>
<keyword evidence="9" id="KW-0744">Spermatogenesis</keyword>
<evidence type="ECO:0000256" key="5">
    <source>
        <dbReference type="ARBA" id="ARBA00022782"/>
    </source>
</evidence>
<keyword evidence="4" id="KW-0547">Nucleotide-binding</keyword>
<keyword evidence="5" id="KW-0221">Differentiation</keyword>
<dbReference type="GO" id="GO:0007283">
    <property type="term" value="P:spermatogenesis"/>
    <property type="evidence" value="ECO:0007669"/>
    <property type="project" value="UniProtKB-KW"/>
</dbReference>
<reference evidence="16 17" key="1">
    <citation type="journal article" date="2023" name="Arcadia Sci">
        <title>De novo assembly of a long-read Amblyomma americanum tick genome.</title>
        <authorList>
            <person name="Chou S."/>
            <person name="Poskanzer K.E."/>
            <person name="Rollins M."/>
            <person name="Thuy-Boun P.S."/>
        </authorList>
    </citation>
    <scope>NUCLEOTIDE SEQUENCE [LARGE SCALE GENOMIC DNA]</scope>
    <source>
        <strain evidence="16">F_SG_1</strain>
        <tissue evidence="16">Salivary glands</tissue>
    </source>
</reference>
<protein>
    <recommendedName>
        <fullName evidence="1">RNA helicase</fullName>
        <ecNumber evidence="1">3.6.4.13</ecNumber>
    </recommendedName>
</protein>
<proteinExistence type="predicted"/>
<accession>A0AAQ4FM60</accession>
<dbReference type="Gene3D" id="3.40.50.300">
    <property type="entry name" value="P-loop containing nucleotide triphosphate hydrolases"/>
    <property type="match status" value="1"/>
</dbReference>
<dbReference type="GO" id="GO:0051321">
    <property type="term" value="P:meiotic cell cycle"/>
    <property type="evidence" value="ECO:0007669"/>
    <property type="project" value="UniProtKB-KW"/>
</dbReference>
<keyword evidence="6" id="KW-0378">Hydrolase</keyword>
<evidence type="ECO:0000259" key="14">
    <source>
        <dbReference type="Pfam" id="PF00270"/>
    </source>
</evidence>
<dbReference type="Pfam" id="PF00270">
    <property type="entry name" value="DEAD"/>
    <property type="match status" value="1"/>
</dbReference>